<organism evidence="3 4">
    <name type="scientific">Grylomicrobium aquisgranensis</name>
    <dbReference type="NCBI Taxonomy" id="2926318"/>
    <lineage>
        <taxon>Bacteria</taxon>
        <taxon>Bacillati</taxon>
        <taxon>Bacillota</taxon>
        <taxon>Erysipelotrichia</taxon>
        <taxon>Erysipelotrichales</taxon>
        <taxon>Erysipelotrichaceae</taxon>
        <taxon>Grylomicrobium</taxon>
    </lineage>
</organism>
<protein>
    <submittedName>
        <fullName evidence="3">Serine hydrolase</fullName>
    </submittedName>
</protein>
<dbReference type="Pfam" id="PF11954">
    <property type="entry name" value="DUF3471"/>
    <property type="match status" value="1"/>
</dbReference>
<keyword evidence="4" id="KW-1185">Reference proteome</keyword>
<dbReference type="PANTHER" id="PTHR46825">
    <property type="entry name" value="D-ALANYL-D-ALANINE-CARBOXYPEPTIDASE/ENDOPEPTIDASE AMPH"/>
    <property type="match status" value="1"/>
</dbReference>
<evidence type="ECO:0000313" key="4">
    <source>
        <dbReference type="Proteomes" id="UP001286174"/>
    </source>
</evidence>
<dbReference type="Gene3D" id="3.40.710.10">
    <property type="entry name" value="DD-peptidase/beta-lactamase superfamily"/>
    <property type="match status" value="1"/>
</dbReference>
<dbReference type="EMBL" id="JALBUR010000010">
    <property type="protein sequence ID" value="MDX8419524.1"/>
    <property type="molecule type" value="Genomic_DNA"/>
</dbReference>
<sequence length="472" mass="52541">MDVREALESLRKDYHVAGMAAAVVKNGSVVCLEASGLRNVKEQLPMSAETVMPIGSITKSFTALALGMLVEEGKLDWDVPVKNYLPSLKLADPEAESNVTVRDILCHRSGVPRYDLQLAYDAVDDPQKMIASLQYLQPSAPFRTKLQYSNQMVSLAGYLVDVLSGISYKDFVKERIFRPLGMEHTDFEVDSLSGYEDHAAGYVYANEQYMEPPYLHLGAFNPAGGIVSCAKDMAKYVNFQLGHGPQLVKPETLKEMHTHQMIGSPYFWSFPEVQCAEYGMAWFTDIYRGVPMISHGGNTNGFSSQLAFLPEQDFGMVVLSNATSTFAVNALGNILCDEALGVKEIPDWSSRYQKVFTDYYGRIMGRLQERAAKKIPNTHTVRDSAAYEGVYEHPGFGTMNFRKGDKDGYTGTWNGLPAMLNHYHYDSFDLVLPMLGMPVPAQFVIADDGSVAGLKVWLETEAKVKPSFFRKK</sequence>
<feature type="domain" description="Beta-lactamase-related" evidence="1">
    <location>
        <begin position="4"/>
        <end position="325"/>
    </location>
</feature>
<dbReference type="GO" id="GO:0016787">
    <property type="term" value="F:hydrolase activity"/>
    <property type="evidence" value="ECO:0007669"/>
    <property type="project" value="UniProtKB-KW"/>
</dbReference>
<gene>
    <name evidence="3" type="ORF">MOZ60_05395</name>
</gene>
<feature type="domain" description="Peptidase S12 Pab87-related C-terminal" evidence="2">
    <location>
        <begin position="382"/>
        <end position="466"/>
    </location>
</feature>
<proteinExistence type="predicted"/>
<dbReference type="InterPro" id="IPR050491">
    <property type="entry name" value="AmpC-like"/>
</dbReference>
<comment type="caution">
    <text evidence="3">The sequence shown here is derived from an EMBL/GenBank/DDBJ whole genome shotgun (WGS) entry which is preliminary data.</text>
</comment>
<dbReference type="RefSeq" id="WP_370595920.1">
    <property type="nucleotide sequence ID" value="NZ_JALBUR010000010.1"/>
</dbReference>
<dbReference type="Gene3D" id="2.40.128.600">
    <property type="match status" value="1"/>
</dbReference>
<keyword evidence="3" id="KW-0378">Hydrolase</keyword>
<dbReference type="SUPFAM" id="SSF56601">
    <property type="entry name" value="beta-lactamase/transpeptidase-like"/>
    <property type="match status" value="1"/>
</dbReference>
<evidence type="ECO:0000313" key="3">
    <source>
        <dbReference type="EMBL" id="MDX8419524.1"/>
    </source>
</evidence>
<accession>A0AB35U4A4</accession>
<reference evidence="3 4" key="1">
    <citation type="submission" date="2022-03" db="EMBL/GenBank/DDBJ databases">
        <title>Novel taxa within the pig intestine.</title>
        <authorList>
            <person name="Wylensek D."/>
            <person name="Bishof K."/>
            <person name="Afrizal A."/>
            <person name="Clavel T."/>
        </authorList>
    </citation>
    <scope>NUCLEOTIDE SEQUENCE [LARGE SCALE GENOMIC DNA]</scope>
    <source>
        <strain evidence="3 4">CLA-KB-P133</strain>
    </source>
</reference>
<evidence type="ECO:0000259" key="1">
    <source>
        <dbReference type="Pfam" id="PF00144"/>
    </source>
</evidence>
<dbReference type="InterPro" id="IPR001466">
    <property type="entry name" value="Beta-lactam-related"/>
</dbReference>
<dbReference type="Pfam" id="PF00144">
    <property type="entry name" value="Beta-lactamase"/>
    <property type="match status" value="1"/>
</dbReference>
<evidence type="ECO:0000259" key="2">
    <source>
        <dbReference type="Pfam" id="PF11954"/>
    </source>
</evidence>
<dbReference type="PANTHER" id="PTHR46825:SF15">
    <property type="entry name" value="BETA-LACTAMASE-RELATED DOMAIN-CONTAINING PROTEIN"/>
    <property type="match status" value="1"/>
</dbReference>
<dbReference type="AlphaFoldDB" id="A0AB35U4A4"/>
<dbReference type="Proteomes" id="UP001286174">
    <property type="component" value="Unassembled WGS sequence"/>
</dbReference>
<dbReference type="InterPro" id="IPR012338">
    <property type="entry name" value="Beta-lactam/transpept-like"/>
</dbReference>
<dbReference type="InterPro" id="IPR021860">
    <property type="entry name" value="Peptidase_S12_Pab87-rel_C"/>
</dbReference>
<name>A0AB35U4A4_9FIRM</name>